<dbReference type="GO" id="GO:0005840">
    <property type="term" value="C:ribosome"/>
    <property type="evidence" value="ECO:0007669"/>
    <property type="project" value="UniProtKB-KW"/>
</dbReference>
<sequence>MIPQKKYSIEYQGLTLGEHHFEFEVGNDLFAMYEESEVKKGQLGVEVYLVKHSTFMELEVEIIGEVEVACDRCLDEYRQPIDYFGELIVKISAEQGEDDGDVIWLNPGEDKLSLAQYIYESVILSLPFPRIHPHIEDCNQDMIARFSMEG</sequence>
<organism evidence="1 2">
    <name type="scientific">Mucinivorans hirudinis</name>
    <dbReference type="NCBI Taxonomy" id="1433126"/>
    <lineage>
        <taxon>Bacteria</taxon>
        <taxon>Pseudomonadati</taxon>
        <taxon>Bacteroidota</taxon>
        <taxon>Bacteroidia</taxon>
        <taxon>Bacteroidales</taxon>
        <taxon>Rikenellaceae</taxon>
        <taxon>Mucinivorans</taxon>
    </lineage>
</organism>
<dbReference type="AlphaFoldDB" id="A0A060RD21"/>
<dbReference type="HOGENOM" id="CLU_094155_0_0_10"/>
<dbReference type="STRING" id="1433126.BN938_1352"/>
<dbReference type="Proteomes" id="UP000027616">
    <property type="component" value="Chromosome I"/>
</dbReference>
<dbReference type="OrthoDB" id="1524821at2"/>
<evidence type="ECO:0000313" key="2">
    <source>
        <dbReference type="Proteomes" id="UP000027616"/>
    </source>
</evidence>
<name>A0A060RD21_9BACT</name>
<dbReference type="InterPro" id="IPR003772">
    <property type="entry name" value="YceD"/>
</dbReference>
<proteinExistence type="predicted"/>
<reference evidence="1 2" key="1">
    <citation type="journal article" date="2015" name="Genome Announc.">
        <title>Complete Genome Sequence of the Novel Leech Symbiont Mucinivorans hirudinis M3T.</title>
        <authorList>
            <person name="Nelson M.C."/>
            <person name="Bomar L."/>
            <person name="Graf J."/>
        </authorList>
    </citation>
    <scope>NUCLEOTIDE SEQUENCE [LARGE SCALE GENOMIC DNA]</scope>
    <source>
        <strain evidence="2">M3</strain>
    </source>
</reference>
<accession>A0A060RD21</accession>
<keyword evidence="1" id="KW-0689">Ribosomal protein</keyword>
<gene>
    <name evidence="1" type="ORF">BN938_1352</name>
</gene>
<dbReference type="eggNOG" id="COG1399">
    <property type="taxonomic scope" value="Bacteria"/>
</dbReference>
<dbReference type="KEGG" id="rbc:BN938_1352"/>
<keyword evidence="2" id="KW-1185">Reference proteome</keyword>
<dbReference type="EMBL" id="HG934468">
    <property type="protein sequence ID" value="CDN31439.1"/>
    <property type="molecule type" value="Genomic_DNA"/>
</dbReference>
<protein>
    <submittedName>
        <fullName evidence="1">Protein in cluster with ribosomal protein L32p</fullName>
    </submittedName>
</protein>
<evidence type="ECO:0000313" key="1">
    <source>
        <dbReference type="EMBL" id="CDN31439.1"/>
    </source>
</evidence>
<keyword evidence="1" id="KW-0687">Ribonucleoprotein</keyword>
<dbReference type="Pfam" id="PF02620">
    <property type="entry name" value="YceD"/>
    <property type="match status" value="1"/>
</dbReference>